<evidence type="ECO:0000256" key="1">
    <source>
        <dbReference type="SAM" id="MobiDB-lite"/>
    </source>
</evidence>
<feature type="domain" description="UspA" evidence="2">
    <location>
        <begin position="175"/>
        <end position="312"/>
    </location>
</feature>
<dbReference type="InterPro" id="IPR014729">
    <property type="entry name" value="Rossmann-like_a/b/a_fold"/>
</dbReference>
<organism evidence="4">
    <name type="scientific">freshwater metagenome</name>
    <dbReference type="NCBI Taxonomy" id="449393"/>
    <lineage>
        <taxon>unclassified sequences</taxon>
        <taxon>metagenomes</taxon>
        <taxon>ecological metagenomes</taxon>
    </lineage>
</organism>
<reference evidence="4" key="1">
    <citation type="submission" date="2020-05" db="EMBL/GenBank/DDBJ databases">
        <authorList>
            <person name="Chiriac C."/>
            <person name="Salcher M."/>
            <person name="Ghai R."/>
            <person name="Kavagutti S V."/>
        </authorList>
    </citation>
    <scope>NUCLEOTIDE SEQUENCE</scope>
</reference>
<dbReference type="PANTHER" id="PTHR31964">
    <property type="entry name" value="ADENINE NUCLEOTIDE ALPHA HYDROLASES-LIKE SUPERFAMILY PROTEIN"/>
    <property type="match status" value="1"/>
</dbReference>
<accession>A0A6J7MI76</accession>
<protein>
    <submittedName>
        <fullName evidence="4">Unannotated protein</fullName>
    </submittedName>
</protein>
<dbReference type="SUPFAM" id="SSF52402">
    <property type="entry name" value="Adenine nucleotide alpha hydrolases-like"/>
    <property type="match status" value="2"/>
</dbReference>
<evidence type="ECO:0000313" key="3">
    <source>
        <dbReference type="EMBL" id="CAB4815158.1"/>
    </source>
</evidence>
<gene>
    <name evidence="3" type="ORF">UFOPK3001_01836</name>
    <name evidence="4" type="ORF">UFOPK3954_00504</name>
</gene>
<dbReference type="EMBL" id="CAFAAJ010000136">
    <property type="protein sequence ID" value="CAB4815158.1"/>
    <property type="molecule type" value="Genomic_DNA"/>
</dbReference>
<dbReference type="Pfam" id="PF00582">
    <property type="entry name" value="Usp"/>
    <property type="match status" value="2"/>
</dbReference>
<dbReference type="EMBL" id="CAFBON010000035">
    <property type="protein sequence ID" value="CAB4980376.1"/>
    <property type="molecule type" value="Genomic_DNA"/>
</dbReference>
<feature type="region of interest" description="Disordered" evidence="1">
    <location>
        <begin position="1"/>
        <end position="20"/>
    </location>
</feature>
<dbReference type="AlphaFoldDB" id="A0A6J7MI76"/>
<name>A0A6J7MI76_9ZZZZ</name>
<dbReference type="InterPro" id="IPR006015">
    <property type="entry name" value="Universal_stress_UspA"/>
</dbReference>
<evidence type="ECO:0000259" key="2">
    <source>
        <dbReference type="Pfam" id="PF00582"/>
    </source>
</evidence>
<evidence type="ECO:0000313" key="4">
    <source>
        <dbReference type="EMBL" id="CAB4980376.1"/>
    </source>
</evidence>
<dbReference type="PANTHER" id="PTHR31964:SF113">
    <property type="entry name" value="USPA DOMAIN-CONTAINING PROTEIN"/>
    <property type="match status" value="1"/>
</dbReference>
<proteinExistence type="predicted"/>
<dbReference type="InterPro" id="IPR006016">
    <property type="entry name" value="UspA"/>
</dbReference>
<dbReference type="Gene3D" id="3.40.50.620">
    <property type="entry name" value="HUPs"/>
    <property type="match status" value="2"/>
</dbReference>
<feature type="domain" description="UspA" evidence="2">
    <location>
        <begin position="25"/>
        <end position="164"/>
    </location>
</feature>
<dbReference type="PRINTS" id="PR01438">
    <property type="entry name" value="UNVRSLSTRESS"/>
</dbReference>
<sequence>MGGDDAECMKNPPAVDSASGADGARVVVGVDGSENALVAVEWAAAEAARRRLPLRIVSCYSVPFYGEPGMIGTYAIENQVEAIKNEHEGFVHTAIERAARVAVHLKVDSIVTLGSPTTVLPQAVECGGEVVVGAAGRSGRLADVIGSTATAVCHHTAEPVVVVRTTSSRKGSSLKKIVVGTDGSECAAEALRWAYEEARLAGASLVVLHCWQYPYGDPVSGEEDVRRRMQADASAQLADAVARVSERAEEDGVTLSTRLVEDLPGKAIIATAADADLVVVGSRGRGGFTSLLLGSVSRSVVQHAPCPVAVIRQPAT</sequence>